<dbReference type="PANTHER" id="PTHR30511:SF0">
    <property type="entry name" value="ALANINE RACEMASE, CATABOLIC-RELATED"/>
    <property type="match status" value="1"/>
</dbReference>
<organism evidence="6 7">
    <name type="scientific">Fodinibius salicampi</name>
    <dbReference type="NCBI Taxonomy" id="1920655"/>
    <lineage>
        <taxon>Bacteria</taxon>
        <taxon>Pseudomonadati</taxon>
        <taxon>Balneolota</taxon>
        <taxon>Balneolia</taxon>
        <taxon>Balneolales</taxon>
        <taxon>Balneolaceae</taxon>
        <taxon>Fodinibius</taxon>
    </lineage>
</organism>
<evidence type="ECO:0000259" key="5">
    <source>
        <dbReference type="SMART" id="SM01005"/>
    </source>
</evidence>
<reference evidence="6 7" key="1">
    <citation type="submission" date="2021-11" db="EMBL/GenBank/DDBJ databases">
        <title>Aliifidinibius sp. nov., a new bacterium isolated from saline soil.</title>
        <authorList>
            <person name="Galisteo C."/>
            <person name="De La Haba R."/>
            <person name="Sanchez-Porro C."/>
            <person name="Ventosa A."/>
        </authorList>
    </citation>
    <scope>NUCLEOTIDE SEQUENCE [LARGE SCALE GENOMIC DNA]</scope>
    <source>
        <strain evidence="6 7">KACC 190600</strain>
    </source>
</reference>
<comment type="similarity">
    <text evidence="4">Belongs to the alanine racemase family.</text>
</comment>
<dbReference type="EMBL" id="JAJNDC010000001">
    <property type="protein sequence ID" value="MCW9712701.1"/>
    <property type="molecule type" value="Genomic_DNA"/>
</dbReference>
<dbReference type="InterPro" id="IPR001608">
    <property type="entry name" value="Ala_racemase_N"/>
</dbReference>
<keyword evidence="7" id="KW-1185">Reference proteome</keyword>
<dbReference type="InterPro" id="IPR020622">
    <property type="entry name" value="Ala_racemase_pyridoxalP-BS"/>
</dbReference>
<dbReference type="Pfam" id="PF00842">
    <property type="entry name" value="Ala_racemase_C"/>
    <property type="match status" value="1"/>
</dbReference>
<comment type="caution">
    <text evidence="6">The sequence shown here is derived from an EMBL/GenBank/DDBJ whole genome shotgun (WGS) entry which is preliminary data.</text>
</comment>
<evidence type="ECO:0000256" key="2">
    <source>
        <dbReference type="ARBA" id="ARBA00022898"/>
    </source>
</evidence>
<comment type="function">
    <text evidence="4">Catalyzes the interconversion of L-alanine and D-alanine. May also act on other amino acids.</text>
</comment>
<dbReference type="SMART" id="SM01005">
    <property type="entry name" value="Ala_racemase_C"/>
    <property type="match status" value="1"/>
</dbReference>
<comment type="pathway">
    <text evidence="4">Amino-acid biosynthesis; D-alanine biosynthesis; D-alanine from L-alanine: step 1/1.</text>
</comment>
<dbReference type="EC" id="5.1.1.1" evidence="4"/>
<dbReference type="CDD" id="cd00430">
    <property type="entry name" value="PLPDE_III_AR"/>
    <property type="match status" value="1"/>
</dbReference>
<proteinExistence type="inferred from homology"/>
<dbReference type="GO" id="GO:0008784">
    <property type="term" value="F:alanine racemase activity"/>
    <property type="evidence" value="ECO:0007669"/>
    <property type="project" value="UniProtKB-EC"/>
</dbReference>
<dbReference type="PRINTS" id="PR00992">
    <property type="entry name" value="ALARACEMASE"/>
</dbReference>
<evidence type="ECO:0000256" key="4">
    <source>
        <dbReference type="HAMAP-Rule" id="MF_01201"/>
    </source>
</evidence>
<dbReference type="InterPro" id="IPR000821">
    <property type="entry name" value="Ala_racemase"/>
</dbReference>
<dbReference type="SUPFAM" id="SSF51419">
    <property type="entry name" value="PLP-binding barrel"/>
    <property type="match status" value="1"/>
</dbReference>
<accession>A0ABT3PY01</accession>
<dbReference type="Pfam" id="PF01168">
    <property type="entry name" value="Ala_racemase_N"/>
    <property type="match status" value="1"/>
</dbReference>
<dbReference type="InterPro" id="IPR029066">
    <property type="entry name" value="PLP-binding_barrel"/>
</dbReference>
<feature type="active site" description="Proton acceptor; specific for D-alanine" evidence="4">
    <location>
        <position position="38"/>
    </location>
</feature>
<dbReference type="Gene3D" id="2.40.37.10">
    <property type="entry name" value="Lyase, Ornithine Decarboxylase, Chain A, domain 1"/>
    <property type="match status" value="1"/>
</dbReference>
<dbReference type="PANTHER" id="PTHR30511">
    <property type="entry name" value="ALANINE RACEMASE"/>
    <property type="match status" value="1"/>
</dbReference>
<dbReference type="Proteomes" id="UP001207337">
    <property type="component" value="Unassembled WGS sequence"/>
</dbReference>
<feature type="modified residue" description="N6-(pyridoxal phosphate)lysine" evidence="4">
    <location>
        <position position="38"/>
    </location>
</feature>
<dbReference type="RefSeq" id="WP_265788844.1">
    <property type="nucleotide sequence ID" value="NZ_BAABRS010000001.1"/>
</dbReference>
<dbReference type="HAMAP" id="MF_01201">
    <property type="entry name" value="Ala_racemase"/>
    <property type="match status" value="1"/>
</dbReference>
<feature type="active site" description="Proton acceptor; specific for L-alanine" evidence="4">
    <location>
        <position position="251"/>
    </location>
</feature>
<feature type="binding site" evidence="4">
    <location>
        <position position="128"/>
    </location>
    <ligand>
        <name>substrate</name>
    </ligand>
</feature>
<dbReference type="SUPFAM" id="SSF50621">
    <property type="entry name" value="Alanine racemase C-terminal domain-like"/>
    <property type="match status" value="1"/>
</dbReference>
<keyword evidence="3 4" id="KW-0413">Isomerase</keyword>
<protein>
    <recommendedName>
        <fullName evidence="4">Alanine racemase</fullName>
        <ecNumber evidence="4">5.1.1.1</ecNumber>
    </recommendedName>
</protein>
<dbReference type="NCBIfam" id="TIGR00492">
    <property type="entry name" value="alr"/>
    <property type="match status" value="1"/>
</dbReference>
<comment type="catalytic activity">
    <reaction evidence="4">
        <text>L-alanine = D-alanine</text>
        <dbReference type="Rhea" id="RHEA:20249"/>
        <dbReference type="ChEBI" id="CHEBI:57416"/>
        <dbReference type="ChEBI" id="CHEBI:57972"/>
        <dbReference type="EC" id="5.1.1.1"/>
    </reaction>
</comment>
<dbReference type="PROSITE" id="PS00395">
    <property type="entry name" value="ALANINE_RACEMASE"/>
    <property type="match status" value="1"/>
</dbReference>
<dbReference type="InterPro" id="IPR011079">
    <property type="entry name" value="Ala_racemase_C"/>
</dbReference>
<name>A0ABT3PY01_9BACT</name>
<comment type="cofactor">
    <cofactor evidence="1 4">
        <name>pyridoxal 5'-phosphate</name>
        <dbReference type="ChEBI" id="CHEBI:597326"/>
    </cofactor>
</comment>
<gene>
    <name evidence="6" type="primary">alr</name>
    <name evidence="6" type="ORF">LQ318_07275</name>
</gene>
<feature type="binding site" evidence="4">
    <location>
        <position position="299"/>
    </location>
    <ligand>
        <name>substrate</name>
    </ligand>
</feature>
<keyword evidence="2 4" id="KW-0663">Pyridoxal phosphate</keyword>
<dbReference type="Gene3D" id="3.20.20.10">
    <property type="entry name" value="Alanine racemase"/>
    <property type="match status" value="1"/>
</dbReference>
<evidence type="ECO:0000256" key="3">
    <source>
        <dbReference type="ARBA" id="ARBA00023235"/>
    </source>
</evidence>
<sequence>MIEKSNASVTVDLSSLDNNFRCLSEFVDKDTRIMAVVKSNAYGHGAIKVAEALEPKVGAFAVNAIQEGIELREAGITIPILVFEVPQKSMVRQYRVHNLTATFSATEHFDWVPDGTSYHLNFDTGMGRLGFRAEQAEKVAGLVKKRKELFCTGIYSHFATAHEPGSARVREQHRKFNTIRSHFPDQLATHIANTGGTAFYDTEQFNMVRLGIGLYGYAPGDIAIDGLQPVLRWDTFLTQVKEVKKGEAISYGADWQAPSDGYIGILPVGYEDGLKRNLGGKLRVLIGNEDYPVVGTVTMNYTMVFLEQSKFEVGTAVKLLHAGNNAYDWAQKLETIPYEILTSIDLRIPRTYI</sequence>
<evidence type="ECO:0000313" key="7">
    <source>
        <dbReference type="Proteomes" id="UP001207337"/>
    </source>
</evidence>
<feature type="domain" description="Alanine racemase C-terminal" evidence="5">
    <location>
        <begin position="230"/>
        <end position="353"/>
    </location>
</feature>
<evidence type="ECO:0000256" key="1">
    <source>
        <dbReference type="ARBA" id="ARBA00001933"/>
    </source>
</evidence>
<evidence type="ECO:0000313" key="6">
    <source>
        <dbReference type="EMBL" id="MCW9712701.1"/>
    </source>
</evidence>
<dbReference type="InterPro" id="IPR009006">
    <property type="entry name" value="Ala_racemase/Decarboxylase_C"/>
</dbReference>